<dbReference type="SMART" id="SM00175">
    <property type="entry name" value="RAB"/>
    <property type="match status" value="1"/>
</dbReference>
<dbReference type="EMBL" id="CAJJDP010000192">
    <property type="protein sequence ID" value="CAD8214775.1"/>
    <property type="molecule type" value="Genomic_DNA"/>
</dbReference>
<accession>A0A8S1YKD2</accession>
<protein>
    <submittedName>
        <fullName evidence="1">Uncharacterized protein</fullName>
    </submittedName>
</protein>
<evidence type="ECO:0000313" key="1">
    <source>
        <dbReference type="EMBL" id="CAD8214775.1"/>
    </source>
</evidence>
<name>A0A8S1YKD2_PAROT</name>
<dbReference type="GO" id="GO:0003924">
    <property type="term" value="F:GTPase activity"/>
    <property type="evidence" value="ECO:0007669"/>
    <property type="project" value="InterPro"/>
</dbReference>
<evidence type="ECO:0000313" key="2">
    <source>
        <dbReference type="Proteomes" id="UP000683925"/>
    </source>
</evidence>
<comment type="caution">
    <text evidence="1">The sequence shown here is derived from an EMBL/GenBank/DDBJ whole genome shotgun (WGS) entry which is preliminary data.</text>
</comment>
<dbReference type="InterPro" id="IPR001806">
    <property type="entry name" value="Small_GTPase"/>
</dbReference>
<organism evidence="1 2">
    <name type="scientific">Paramecium octaurelia</name>
    <dbReference type="NCBI Taxonomy" id="43137"/>
    <lineage>
        <taxon>Eukaryota</taxon>
        <taxon>Sar</taxon>
        <taxon>Alveolata</taxon>
        <taxon>Ciliophora</taxon>
        <taxon>Intramacronucleata</taxon>
        <taxon>Oligohymenophorea</taxon>
        <taxon>Peniculida</taxon>
        <taxon>Parameciidae</taxon>
        <taxon>Paramecium</taxon>
    </lineage>
</organism>
<dbReference type="AlphaFoldDB" id="A0A8S1YKD2"/>
<dbReference type="Pfam" id="PF00071">
    <property type="entry name" value="Ras"/>
    <property type="match status" value="1"/>
</dbReference>
<keyword evidence="2" id="KW-1185">Reference proteome</keyword>
<dbReference type="Proteomes" id="UP000683925">
    <property type="component" value="Unassembled WGS sequence"/>
</dbReference>
<proteinExistence type="predicted"/>
<dbReference type="GO" id="GO:0005525">
    <property type="term" value="F:GTP binding"/>
    <property type="evidence" value="ECO:0007669"/>
    <property type="project" value="InterPro"/>
</dbReference>
<sequence length="197" mass="23647">MKLLKIMHIVFNLEQKFRVKHEMIVKQLQYWNWMANKFKLQIWDTAYQEAFKSINRRELFENFREWKRVLHPRNRTQLIVLVGNKVNLEKQCNIHNINCVRFPNLKDSKSRMKQIYSLLKQVQRIISNIIKTFSQAASQVLKVVQINQQEGELRGLQVGKLLTKHNFNNTVFLNIYVAEKYSNYISLLQTIIKIKNL</sequence>
<reference evidence="1" key="1">
    <citation type="submission" date="2021-01" db="EMBL/GenBank/DDBJ databases">
        <authorList>
            <consortium name="Genoscope - CEA"/>
            <person name="William W."/>
        </authorList>
    </citation>
    <scope>NUCLEOTIDE SEQUENCE</scope>
</reference>
<gene>
    <name evidence="1" type="ORF">POCTA_138.1.T1880042</name>
</gene>